<dbReference type="RefSeq" id="WP_004618081.1">
    <property type="nucleotide sequence ID" value="NZ_ACXX02000003.1"/>
</dbReference>
<evidence type="ECO:0000259" key="3">
    <source>
        <dbReference type="Pfam" id="PF02769"/>
    </source>
</evidence>
<dbReference type="PANTHER" id="PTHR30303">
    <property type="entry name" value="HYDROGENASE ISOENZYMES FORMATION PROTEIN HYPE"/>
    <property type="match status" value="1"/>
</dbReference>
<dbReference type="PIRSF" id="PIRSF005644">
    <property type="entry name" value="Hdrgns_mtr_HypE"/>
    <property type="match status" value="1"/>
</dbReference>
<evidence type="ECO:0000256" key="1">
    <source>
        <dbReference type="ARBA" id="ARBA00006243"/>
    </source>
</evidence>
<evidence type="ECO:0000259" key="2">
    <source>
        <dbReference type="Pfam" id="PF00586"/>
    </source>
</evidence>
<name>F1TA59_9FIRM</name>
<dbReference type="InterPro" id="IPR011854">
    <property type="entry name" value="HypE"/>
</dbReference>
<dbReference type="Gene3D" id="3.30.1330.10">
    <property type="entry name" value="PurM-like, N-terminal domain"/>
    <property type="match status" value="1"/>
</dbReference>
<proteinExistence type="inferred from homology"/>
<comment type="caution">
    <text evidence="4">The sequence shown here is derived from an EMBL/GenBank/DDBJ whole genome shotgun (WGS) entry which is preliminary data.</text>
</comment>
<organism evidence="4 5">
    <name type="scientific">Ruminiclostridium papyrosolvens DSM 2782</name>
    <dbReference type="NCBI Taxonomy" id="588581"/>
    <lineage>
        <taxon>Bacteria</taxon>
        <taxon>Bacillati</taxon>
        <taxon>Bacillota</taxon>
        <taxon>Clostridia</taxon>
        <taxon>Eubacteriales</taxon>
        <taxon>Oscillospiraceae</taxon>
        <taxon>Ruminiclostridium</taxon>
    </lineage>
</organism>
<dbReference type="Pfam" id="PF02769">
    <property type="entry name" value="AIRS_C"/>
    <property type="match status" value="1"/>
</dbReference>
<dbReference type="PANTHER" id="PTHR30303:SF4">
    <property type="entry name" value="HYDROGENASE EXPRESSION_FORMATION PROTEIN HYPE"/>
    <property type="match status" value="1"/>
</dbReference>
<protein>
    <submittedName>
        <fullName evidence="4">AIR synthase related protein domain protein</fullName>
    </submittedName>
</protein>
<keyword evidence="5" id="KW-1185">Reference proteome</keyword>
<feature type="domain" description="PurM-like N-terminal" evidence="2">
    <location>
        <begin position="33"/>
        <end position="138"/>
    </location>
</feature>
<dbReference type="InterPro" id="IPR016188">
    <property type="entry name" value="PurM-like_N"/>
</dbReference>
<dbReference type="InterPro" id="IPR036676">
    <property type="entry name" value="PurM-like_C_sf"/>
</dbReference>
<dbReference type="OrthoDB" id="153904at2"/>
<dbReference type="STRING" id="588581.Cpap_3225"/>
<reference evidence="4" key="1">
    <citation type="submission" date="2009-07" db="EMBL/GenBank/DDBJ databases">
        <authorList>
            <consortium name="US DOE Joint Genome Institute (JGI-PGF)"/>
            <person name="Lucas S."/>
            <person name="Copeland A."/>
            <person name="Lapidus A."/>
            <person name="Glavina del Rio T."/>
            <person name="Tice H."/>
            <person name="Bruce D."/>
            <person name="Goodwin L."/>
            <person name="Pitluck S."/>
            <person name="Larimer F."/>
            <person name="Land M.L."/>
            <person name="Mouttaki H."/>
            <person name="He Z."/>
            <person name="Zhou J."/>
            <person name="Hemme C.L."/>
        </authorList>
    </citation>
    <scope>NUCLEOTIDE SEQUENCE [LARGE SCALE GENOMIC DNA]</scope>
    <source>
        <strain evidence="4">DSM 2782</strain>
    </source>
</reference>
<dbReference type="InterPro" id="IPR010918">
    <property type="entry name" value="PurM-like_C_dom"/>
</dbReference>
<dbReference type="GO" id="GO:0051604">
    <property type="term" value="P:protein maturation"/>
    <property type="evidence" value="ECO:0007669"/>
    <property type="project" value="TreeGrafter"/>
</dbReference>
<reference evidence="4" key="2">
    <citation type="submission" date="2011-01" db="EMBL/GenBank/DDBJ databases">
        <title>The Non-contiguous Finished genome of Clostridium papyrosolvens.</title>
        <authorList>
            <person name="Lucas S."/>
            <person name="Copeland A."/>
            <person name="Lapidus A."/>
            <person name="Cheng J.-F."/>
            <person name="Goodwin L."/>
            <person name="Pitluck S."/>
            <person name="Misra M."/>
            <person name="Chertkov O."/>
            <person name="Detter J.C."/>
            <person name="Han C."/>
            <person name="Tapia R."/>
            <person name="Land M."/>
            <person name="Hauser L."/>
            <person name="Kyrpides N."/>
            <person name="Ivanova N."/>
            <person name="Pagani I."/>
            <person name="Mouttaki H."/>
            <person name="He Z."/>
            <person name="Zhou J."/>
            <person name="Hemme C.L."/>
            <person name="Woyke T."/>
        </authorList>
    </citation>
    <scope>NUCLEOTIDE SEQUENCE [LARGE SCALE GENOMIC DNA]</scope>
    <source>
        <strain evidence="4">DSM 2782</strain>
    </source>
</reference>
<dbReference type="CDD" id="cd06061">
    <property type="entry name" value="PurM-like1"/>
    <property type="match status" value="1"/>
</dbReference>
<dbReference type="EMBL" id="ACXX02000003">
    <property type="protein sequence ID" value="EGD48801.1"/>
    <property type="molecule type" value="Genomic_DNA"/>
</dbReference>
<dbReference type="Proteomes" id="UP000003860">
    <property type="component" value="Unassembled WGS sequence"/>
</dbReference>
<gene>
    <name evidence="4" type="ORF">Cpap_3225</name>
</gene>
<dbReference type="eggNOG" id="COG0309">
    <property type="taxonomic scope" value="Bacteria"/>
</dbReference>
<dbReference type="InterPro" id="IPR036921">
    <property type="entry name" value="PurM-like_N_sf"/>
</dbReference>
<dbReference type="Gene3D" id="3.90.650.10">
    <property type="entry name" value="PurM-like C-terminal domain"/>
    <property type="match status" value="1"/>
</dbReference>
<sequence length="330" mass="34863">MEAGKIPNDILNKIIIGKINTFRKEVIMRPGIGEDCSAIEFDKYACVMSTDPITAAGNNAGRLAVHISCNDIASSGVEPLGIMVTILCPVGTTEIELEQLMEQVCETAGQLNVEVIGGHTEVTPAVNKIILSTTCVGKALKDKVISSTGAKPGDSVILTKTAGLEGTAIIAGDFENELLSYLGKNELEYAKSLINSLSVVPEGVLAGKFGATSMHDITEGGVLGAAWEIAEASGTGITVNKDSIPIEPVTRRICDYFGISPLRLISSGCMIITCQDGEGLVKLLEKNNVKATIIGIITDKNSERILMSKEEGTVVEIDAPGPDELYKVIK</sequence>
<dbReference type="SUPFAM" id="SSF55326">
    <property type="entry name" value="PurM N-terminal domain-like"/>
    <property type="match status" value="1"/>
</dbReference>
<dbReference type="Pfam" id="PF00586">
    <property type="entry name" value="AIRS"/>
    <property type="match status" value="1"/>
</dbReference>
<dbReference type="SUPFAM" id="SSF56042">
    <property type="entry name" value="PurM C-terminal domain-like"/>
    <property type="match status" value="1"/>
</dbReference>
<comment type="similarity">
    <text evidence="1">Belongs to the HypE family.</text>
</comment>
<feature type="domain" description="PurM-like C-terminal" evidence="3">
    <location>
        <begin position="151"/>
        <end position="305"/>
    </location>
</feature>
<evidence type="ECO:0000313" key="4">
    <source>
        <dbReference type="EMBL" id="EGD48801.1"/>
    </source>
</evidence>
<accession>F1TA59</accession>
<dbReference type="AlphaFoldDB" id="F1TA59"/>
<evidence type="ECO:0000313" key="5">
    <source>
        <dbReference type="Proteomes" id="UP000003860"/>
    </source>
</evidence>